<feature type="region of interest" description="Disordered" evidence="1">
    <location>
        <begin position="1"/>
        <end position="62"/>
    </location>
</feature>
<comment type="caution">
    <text evidence="3">The sequence shown here is derived from an EMBL/GenBank/DDBJ whole genome shotgun (WGS) entry which is preliminary data.</text>
</comment>
<feature type="compositionally biased region" description="Basic residues" evidence="1">
    <location>
        <begin position="458"/>
        <end position="471"/>
    </location>
</feature>
<dbReference type="Pfam" id="PF25545">
    <property type="entry name" value="DUF7924"/>
    <property type="match status" value="1"/>
</dbReference>
<dbReference type="GeneID" id="70126650"/>
<keyword evidence="4" id="KW-1185">Reference proteome</keyword>
<dbReference type="PANTHER" id="PTHR42470">
    <property type="entry name" value="VAST DOMAIN-CONTAINING PROTEIN"/>
    <property type="match status" value="1"/>
</dbReference>
<reference evidence="3" key="1">
    <citation type="journal article" date="2021" name="Nat. Commun.">
        <title>Genetic determinants of endophytism in the Arabidopsis root mycobiome.</title>
        <authorList>
            <person name="Mesny F."/>
            <person name="Miyauchi S."/>
            <person name="Thiergart T."/>
            <person name="Pickel B."/>
            <person name="Atanasova L."/>
            <person name="Karlsson M."/>
            <person name="Huettel B."/>
            <person name="Barry K.W."/>
            <person name="Haridas S."/>
            <person name="Chen C."/>
            <person name="Bauer D."/>
            <person name="Andreopoulos W."/>
            <person name="Pangilinan J."/>
            <person name="LaButti K."/>
            <person name="Riley R."/>
            <person name="Lipzen A."/>
            <person name="Clum A."/>
            <person name="Drula E."/>
            <person name="Henrissat B."/>
            <person name="Kohler A."/>
            <person name="Grigoriev I.V."/>
            <person name="Martin F.M."/>
            <person name="Hacquard S."/>
        </authorList>
    </citation>
    <scope>NUCLEOTIDE SEQUENCE</scope>
    <source>
        <strain evidence="3">MPI-SDFR-AT-0073</strain>
    </source>
</reference>
<sequence length="471" mass="53109">MTHKRQRRATFHKSSHHPPILGRHRDGQTIESAPESSPKPPHKPPPISRPPASDDAIGNTAAGNVELNNPIEFWAREGLWPPRLFEPDVDHLLARKRSLSALGGCNDQKPREEKSAQYRDQRYETLLATKGSFMVESSLDITLPSKVQTQSLLDESQPPPQDTLFRDDVFKQTYRKIHNKNEARIIQDVSRLIVPSAESLAAFDGEHLEVLIESVNEGWNNSIPLTGTRPQPDYSVGFQRDAFTQEQLEKLSPFISDFIAGDLSYFMATYYMYFPFLACEVKCGAAALDVADSQNAHSMTLAARGIVELFRLVGREDDVNREILAFSISHDNRSVRIYGHYPVMNRKETKYYRYPIHTIDFTALNGKVKWTSYQFTRNVYDTWMPAHFKRICLAIDQLPSKADFDVQALSESASPSQGEEHLARSMADAASLLVDMDNQSNKAGQMDTPATSFSKPGPSKRRKSPAKKPSK</sequence>
<dbReference type="InterPro" id="IPR057684">
    <property type="entry name" value="DUF7924"/>
</dbReference>
<dbReference type="RefSeq" id="XP_045960230.1">
    <property type="nucleotide sequence ID" value="XM_046097758.1"/>
</dbReference>
<organism evidence="3 4">
    <name type="scientific">Truncatella angustata</name>
    <dbReference type="NCBI Taxonomy" id="152316"/>
    <lineage>
        <taxon>Eukaryota</taxon>
        <taxon>Fungi</taxon>
        <taxon>Dikarya</taxon>
        <taxon>Ascomycota</taxon>
        <taxon>Pezizomycotina</taxon>
        <taxon>Sordariomycetes</taxon>
        <taxon>Xylariomycetidae</taxon>
        <taxon>Amphisphaeriales</taxon>
        <taxon>Sporocadaceae</taxon>
        <taxon>Truncatella</taxon>
    </lineage>
</organism>
<protein>
    <recommendedName>
        <fullName evidence="2">DUF7924 domain-containing protein</fullName>
    </recommendedName>
</protein>
<dbReference type="EMBL" id="JAGPXC010000003">
    <property type="protein sequence ID" value="KAH6655965.1"/>
    <property type="molecule type" value="Genomic_DNA"/>
</dbReference>
<evidence type="ECO:0000259" key="2">
    <source>
        <dbReference type="Pfam" id="PF25545"/>
    </source>
</evidence>
<name>A0A9P8UPJ9_9PEZI</name>
<proteinExistence type="predicted"/>
<evidence type="ECO:0000256" key="1">
    <source>
        <dbReference type="SAM" id="MobiDB-lite"/>
    </source>
</evidence>
<feature type="compositionally biased region" description="Pro residues" evidence="1">
    <location>
        <begin position="37"/>
        <end position="49"/>
    </location>
</feature>
<dbReference type="AlphaFoldDB" id="A0A9P8UPJ9"/>
<feature type="domain" description="DUF7924" evidence="2">
    <location>
        <begin position="170"/>
        <end position="395"/>
    </location>
</feature>
<accession>A0A9P8UPJ9</accession>
<gene>
    <name evidence="3" type="ORF">BKA67DRAFT_515839</name>
</gene>
<evidence type="ECO:0000313" key="4">
    <source>
        <dbReference type="Proteomes" id="UP000758603"/>
    </source>
</evidence>
<feature type="compositionally biased region" description="Polar residues" evidence="1">
    <location>
        <begin position="437"/>
        <end position="453"/>
    </location>
</feature>
<dbReference type="PANTHER" id="PTHR42470:SF2">
    <property type="match status" value="1"/>
</dbReference>
<feature type="compositionally biased region" description="Basic residues" evidence="1">
    <location>
        <begin position="1"/>
        <end position="16"/>
    </location>
</feature>
<evidence type="ECO:0000313" key="3">
    <source>
        <dbReference type="EMBL" id="KAH6655965.1"/>
    </source>
</evidence>
<feature type="region of interest" description="Disordered" evidence="1">
    <location>
        <begin position="433"/>
        <end position="471"/>
    </location>
</feature>
<dbReference type="Proteomes" id="UP000758603">
    <property type="component" value="Unassembled WGS sequence"/>
</dbReference>
<dbReference type="OrthoDB" id="5132737at2759"/>